<evidence type="ECO:0000256" key="4">
    <source>
        <dbReference type="ARBA" id="ARBA00022468"/>
    </source>
</evidence>
<comment type="similarity">
    <text evidence="2">Belongs to the Rab3-GAP catalytic subunit family.</text>
</comment>
<dbReference type="GO" id="GO:0005096">
    <property type="term" value="F:GTPase activator activity"/>
    <property type="evidence" value="ECO:0000318"/>
    <property type="project" value="GO_Central"/>
</dbReference>
<dbReference type="InParanoid" id="A2EU98"/>
<accession>A2EU98</accession>
<keyword evidence="4" id="KW-0343">GTPase activation</keyword>
<feature type="domain" description="Rab3GAP catalytic subunit conserved" evidence="7">
    <location>
        <begin position="396"/>
        <end position="526"/>
    </location>
</feature>
<dbReference type="VEuPathDB" id="TrichDB:TVAGG3_1051750"/>
<evidence type="ECO:0000256" key="1">
    <source>
        <dbReference type="ARBA" id="ARBA00004496"/>
    </source>
</evidence>
<evidence type="ECO:0000313" key="8">
    <source>
        <dbReference type="EMBL" id="EAY03785.1"/>
    </source>
</evidence>
<keyword evidence="6" id="KW-0175">Coiled coil</keyword>
<evidence type="ECO:0000256" key="5">
    <source>
        <dbReference type="ARBA" id="ARBA00022490"/>
    </source>
</evidence>
<dbReference type="PANTHER" id="PTHR21422:SF9">
    <property type="entry name" value="RAB3 GTPASE-ACTIVATING PROTEIN CATALYTIC SUBUNIT"/>
    <property type="match status" value="1"/>
</dbReference>
<evidence type="ECO:0000256" key="3">
    <source>
        <dbReference type="ARBA" id="ARBA00015817"/>
    </source>
</evidence>
<keyword evidence="5" id="KW-0963">Cytoplasm</keyword>
<dbReference type="RefSeq" id="XP_001316008.1">
    <property type="nucleotide sequence ID" value="XM_001315973.1"/>
</dbReference>
<dbReference type="Proteomes" id="UP000001542">
    <property type="component" value="Unassembled WGS sequence"/>
</dbReference>
<organism evidence="8 9">
    <name type="scientific">Trichomonas vaginalis (strain ATCC PRA-98 / G3)</name>
    <dbReference type="NCBI Taxonomy" id="412133"/>
    <lineage>
        <taxon>Eukaryota</taxon>
        <taxon>Metamonada</taxon>
        <taxon>Parabasalia</taxon>
        <taxon>Trichomonadida</taxon>
        <taxon>Trichomonadidae</taxon>
        <taxon>Trichomonas</taxon>
    </lineage>
</organism>
<dbReference type="InterPro" id="IPR026147">
    <property type="entry name" value="Rab3GAP1_conserved"/>
</dbReference>
<evidence type="ECO:0000259" key="7">
    <source>
        <dbReference type="Pfam" id="PF13890"/>
    </source>
</evidence>
<name>A2EU98_TRIV3</name>
<evidence type="ECO:0000256" key="6">
    <source>
        <dbReference type="SAM" id="Coils"/>
    </source>
</evidence>
<dbReference type="OrthoDB" id="17346at2759"/>
<dbReference type="Pfam" id="PF13890">
    <property type="entry name" value="Rab3-GTPase_cat"/>
    <property type="match status" value="1"/>
</dbReference>
<comment type="subcellular location">
    <subcellularLocation>
        <location evidence="1">Cytoplasm</location>
    </subcellularLocation>
</comment>
<dbReference type="InterPro" id="IPR045700">
    <property type="entry name" value="Rab3GAP1"/>
</dbReference>
<dbReference type="GO" id="GO:2000786">
    <property type="term" value="P:positive regulation of autophagosome assembly"/>
    <property type="evidence" value="ECO:0000318"/>
    <property type="project" value="GO_Central"/>
</dbReference>
<sequence>MSNFEHVELEALWSDFTKATPMEESISTVEIAIREMLNKNDIIHESRFAYHGKYYTIKYFPADFSVETDAFKLTYTPVPVINLIRKYFGVEGGLFVIFSAKSIDSAHKLMSVLTPAISDLGTCLPIFVHIPSGKYHMFLGFSFNEHVHTHMSCKIDWSEKTVFSDFDSILKTFKECTGVDNCPITANSSIFFDIGKNYFGPNSKYTQNEFYSKIVQDPIDNIKIALLTTEVKNPEKDFSLNDVKHIAIAMNRNTSETIYQESGLTRFVKFIKHTEFMQEFTNHAPTQATKIVDDIFASAKVGGEKSVLKAAPADSILTKITIAMASAPEIHLASSIWSTFLSKIRNCYDKKILIPGVGTDAPDFEHCLLYQKIQMINYCIAQGKNSDRKFTNSEPTNKKLLNGKPMINPSLQTVASARTEDQLREDEQLLLNNYEDQLQKSRIQSKQLRSDIAAFKAENEGSVFEDFVRWFSPTDYNEETGEMTSRMSDPRNFWRDLWEAEVPKLAKDQDPTFDATMQAELALDYLSSAIPTEVFGDLVPVLLSAAYFAIKNDYEINIPIISDYISDVKDVLDQFHKEVDLFNNNDQNMNIIEYIKICNEKFTKIEEICAKLGFFKSILQKLPGCYRLLHSLCFDKFCVVTTPEEKKAASDLMKDLKVDEMTNRRTVEFCFQKESQTGKNRLYTEQYFDNMGYLNHVFVATTIEEYL</sequence>
<dbReference type="AlphaFoldDB" id="A2EU98"/>
<dbReference type="eggNOG" id="KOG2390">
    <property type="taxonomic scope" value="Eukaryota"/>
</dbReference>
<protein>
    <recommendedName>
        <fullName evidence="3">Rab3 GTPase-activating protein catalytic subunit</fullName>
    </recommendedName>
</protein>
<gene>
    <name evidence="8" type="ORF">TVAG_232680</name>
</gene>
<keyword evidence="9" id="KW-1185">Reference proteome</keyword>
<dbReference type="PANTHER" id="PTHR21422">
    <property type="entry name" value="RAB3 GTPASE-ACTIVATING PROTEIN CATALYTIC SUBUNIT"/>
    <property type="match status" value="1"/>
</dbReference>
<proteinExistence type="inferred from homology"/>
<dbReference type="EMBL" id="DS113494">
    <property type="protein sequence ID" value="EAY03785.1"/>
    <property type="molecule type" value="Genomic_DNA"/>
</dbReference>
<reference evidence="8" key="2">
    <citation type="journal article" date="2007" name="Science">
        <title>Draft genome sequence of the sexually transmitted pathogen Trichomonas vaginalis.</title>
        <authorList>
            <person name="Carlton J.M."/>
            <person name="Hirt R.P."/>
            <person name="Silva J.C."/>
            <person name="Delcher A.L."/>
            <person name="Schatz M."/>
            <person name="Zhao Q."/>
            <person name="Wortman J.R."/>
            <person name="Bidwell S.L."/>
            <person name="Alsmark U.C.M."/>
            <person name="Besteiro S."/>
            <person name="Sicheritz-Ponten T."/>
            <person name="Noel C.J."/>
            <person name="Dacks J.B."/>
            <person name="Foster P.G."/>
            <person name="Simillion C."/>
            <person name="Van de Peer Y."/>
            <person name="Miranda-Saavedra D."/>
            <person name="Barton G.J."/>
            <person name="Westrop G.D."/>
            <person name="Mueller S."/>
            <person name="Dessi D."/>
            <person name="Fiori P.L."/>
            <person name="Ren Q."/>
            <person name="Paulsen I."/>
            <person name="Zhang H."/>
            <person name="Bastida-Corcuera F.D."/>
            <person name="Simoes-Barbosa A."/>
            <person name="Brown M.T."/>
            <person name="Hayes R.D."/>
            <person name="Mukherjee M."/>
            <person name="Okumura C.Y."/>
            <person name="Schneider R."/>
            <person name="Smith A.J."/>
            <person name="Vanacova S."/>
            <person name="Villalvazo M."/>
            <person name="Haas B.J."/>
            <person name="Pertea M."/>
            <person name="Feldblyum T.V."/>
            <person name="Utterback T.R."/>
            <person name="Shu C.L."/>
            <person name="Osoegawa K."/>
            <person name="de Jong P.J."/>
            <person name="Hrdy I."/>
            <person name="Horvathova L."/>
            <person name="Zubacova Z."/>
            <person name="Dolezal P."/>
            <person name="Malik S.B."/>
            <person name="Logsdon J.M. Jr."/>
            <person name="Henze K."/>
            <person name="Gupta A."/>
            <person name="Wang C.C."/>
            <person name="Dunne R.L."/>
            <person name="Upcroft J.A."/>
            <person name="Upcroft P."/>
            <person name="White O."/>
            <person name="Salzberg S.L."/>
            <person name="Tang P."/>
            <person name="Chiu C.-H."/>
            <person name="Lee Y.-S."/>
            <person name="Embley T.M."/>
            <person name="Coombs G.H."/>
            <person name="Mottram J.C."/>
            <person name="Tachezy J."/>
            <person name="Fraser-Liggett C.M."/>
            <person name="Johnson P.J."/>
        </authorList>
    </citation>
    <scope>NUCLEOTIDE SEQUENCE [LARGE SCALE GENOMIC DNA]</scope>
    <source>
        <strain evidence="8">G3</strain>
    </source>
</reference>
<evidence type="ECO:0000256" key="2">
    <source>
        <dbReference type="ARBA" id="ARBA00008856"/>
    </source>
</evidence>
<evidence type="ECO:0000313" key="9">
    <source>
        <dbReference type="Proteomes" id="UP000001542"/>
    </source>
</evidence>
<dbReference type="KEGG" id="tva:4761633"/>
<dbReference type="GO" id="GO:0005737">
    <property type="term" value="C:cytoplasm"/>
    <property type="evidence" value="ECO:0007669"/>
    <property type="project" value="UniProtKB-SubCell"/>
</dbReference>
<feature type="coiled-coil region" evidence="6">
    <location>
        <begin position="424"/>
        <end position="458"/>
    </location>
</feature>
<reference evidence="8" key="1">
    <citation type="submission" date="2006-10" db="EMBL/GenBank/DDBJ databases">
        <authorList>
            <person name="Amadeo P."/>
            <person name="Zhao Q."/>
            <person name="Wortman J."/>
            <person name="Fraser-Liggett C."/>
            <person name="Carlton J."/>
        </authorList>
    </citation>
    <scope>NUCLEOTIDE SEQUENCE</scope>
    <source>
        <strain evidence="8">G3</strain>
    </source>
</reference>
<dbReference type="STRING" id="5722.A2EU98"/>
<dbReference type="VEuPathDB" id="TrichDB:TVAG_232680"/>